<dbReference type="SMART" id="SM00862">
    <property type="entry name" value="Trans_reg_C"/>
    <property type="match status" value="1"/>
</dbReference>
<dbReference type="InterPro" id="IPR005158">
    <property type="entry name" value="BTAD"/>
</dbReference>
<dbReference type="Gene3D" id="1.25.40.10">
    <property type="entry name" value="Tetratricopeptide repeat domain"/>
    <property type="match status" value="3"/>
</dbReference>
<dbReference type="Pfam" id="PF00486">
    <property type="entry name" value="Trans_reg_C"/>
    <property type="match status" value="1"/>
</dbReference>
<dbReference type="PANTHER" id="PTHR47691:SF3">
    <property type="entry name" value="HTH-TYPE TRANSCRIPTIONAL REGULATOR RV0890C-RELATED"/>
    <property type="match status" value="1"/>
</dbReference>
<sequence length="1102" mass="115574">MRFGVLGALTVWTAGGEVVGVPGAKVRGLLSDLLVHEGRPVTADRLVDDLWREDELPGNPAAALSVKVSQLRRILEDAEPGSRDLVTGVPAGYMIKASTDAAAFEELLADAADAADPKTRAGILAEALALWRGPAFADFADHDFTRAASARLHELRLTAAEDRAEALLELGGHAALAAELADLLGEHPLRERLRAAHMLALYRAGRQGEALASYETHRAVLAEELGLDPGPELAALHQAVLVQDPALAPASAVTGNVPAPVGALIGREQAVAEILAHAGRERLVTLTGPGGVGKTRLAVEVAGRLSAPDGVWLVELAAADRAGDADAVARLAEAVTAVLGLRGGGDPVEGLAEALRPRRTVIVLDNCEHVIEPVAALAGRLLAVAPGLRLLATSQEALGLAGELVWSVPPLELPREGEPVGQAAAVRLFAERARAADRGFRLEEDDAQAVAVLCRRLDGIPLALELAATRVRALGVAGVLERLDDRFRLLAAGLRGAPPRQQTLLAMIDWSWGLLDDDEKTALRRLAVHADGCTPEAAEAVGGGGLDVLARLVDRSLVTVHEGRYRLLESVAAYCVRRLREAGELEELQERHHRYYAGLAARARPYLRGGEQRGWLLRLDAEAANLRAALGHAVRAGAAGDALALTGSLGWYWFLRGRLSEGVRALRSALSVPGGDARLRAAAMAWKTGLEFLSGDVLHTRDPDAPDAAALALALAGGTEPAVGEAVGRASRRAAALAGFDSPEGTALAGFDSPEGDALAGFGSPGGDALEAAAARWFLAYASIDLGDMSAAEDLLGAALPAFEAGREAWGVAAALAVRAKLAHVRGDLEALERDARRSRAAFAALGDRWGQMEAVGWLGGAAELRGDLETADRLQREGLRMAEELELWTEVAGRLAWVGWLAHQRGEHAAAVADCERALAMARRQGHHAGQILAMMGLAFSARQCGDLDRADRMLGEILSLTAPGEGPEGEQPAVAEEPPPYLPLVLVEQAFVAEGRGEPERALRLSLAALDTAAVLRDQLGFPPGLMALGAALAGAGRPELAAAALAVLEELTETTPLTASEQADRDRVAARVRADPGVPAVTVPLTREELINAARSLPH</sequence>
<dbReference type="SUPFAM" id="SSF46894">
    <property type="entry name" value="C-terminal effector domain of the bipartite response regulators"/>
    <property type="match status" value="1"/>
</dbReference>
<name>A0ABW7Z7C1_9ACTN</name>
<dbReference type="InterPro" id="IPR016032">
    <property type="entry name" value="Sig_transdc_resp-reg_C-effctor"/>
</dbReference>
<accession>A0ABW7Z7C1</accession>
<dbReference type="PRINTS" id="PR00364">
    <property type="entry name" value="DISEASERSIST"/>
</dbReference>
<dbReference type="Proteomes" id="UP001612741">
    <property type="component" value="Unassembled WGS sequence"/>
</dbReference>
<dbReference type="Gene3D" id="3.40.50.300">
    <property type="entry name" value="P-loop containing nucleotide triphosphate hydrolases"/>
    <property type="match status" value="1"/>
</dbReference>
<reference evidence="5 6" key="1">
    <citation type="submission" date="2024-10" db="EMBL/GenBank/DDBJ databases">
        <title>The Natural Products Discovery Center: Release of the First 8490 Sequenced Strains for Exploring Actinobacteria Biosynthetic Diversity.</title>
        <authorList>
            <person name="Kalkreuter E."/>
            <person name="Kautsar S.A."/>
            <person name="Yang D."/>
            <person name="Bader C.D."/>
            <person name="Teijaro C.N."/>
            <person name="Fluegel L."/>
            <person name="Davis C.M."/>
            <person name="Simpson J.R."/>
            <person name="Lauterbach L."/>
            <person name="Steele A.D."/>
            <person name="Gui C."/>
            <person name="Meng S."/>
            <person name="Li G."/>
            <person name="Viehrig K."/>
            <person name="Ye F."/>
            <person name="Su P."/>
            <person name="Kiefer A.F."/>
            <person name="Nichols A."/>
            <person name="Cepeda A.J."/>
            <person name="Yan W."/>
            <person name="Fan B."/>
            <person name="Jiang Y."/>
            <person name="Adhikari A."/>
            <person name="Zheng C.-J."/>
            <person name="Schuster L."/>
            <person name="Cowan T.M."/>
            <person name="Smanski M.J."/>
            <person name="Chevrette M.G."/>
            <person name="De Carvalho L.P.S."/>
            <person name="Shen B."/>
        </authorList>
    </citation>
    <scope>NUCLEOTIDE SEQUENCE [LARGE SCALE GENOMIC DNA]</scope>
    <source>
        <strain evidence="5 6">NPDC050545</strain>
    </source>
</reference>
<dbReference type="PROSITE" id="PS51755">
    <property type="entry name" value="OMPR_PHOB"/>
    <property type="match status" value="1"/>
</dbReference>
<feature type="DNA-binding region" description="OmpR/PhoB-type" evidence="3">
    <location>
        <begin position="1"/>
        <end position="97"/>
    </location>
</feature>
<protein>
    <submittedName>
        <fullName evidence="5">BTAD domain-containing putative transcriptional regulator</fullName>
    </submittedName>
</protein>
<proteinExistence type="inferred from homology"/>
<dbReference type="PANTHER" id="PTHR47691">
    <property type="entry name" value="REGULATOR-RELATED"/>
    <property type="match status" value="1"/>
</dbReference>
<keyword evidence="6" id="KW-1185">Reference proteome</keyword>
<evidence type="ECO:0000256" key="3">
    <source>
        <dbReference type="PROSITE-ProRule" id="PRU01091"/>
    </source>
</evidence>
<evidence type="ECO:0000313" key="6">
    <source>
        <dbReference type="Proteomes" id="UP001612741"/>
    </source>
</evidence>
<dbReference type="Gene3D" id="1.10.10.10">
    <property type="entry name" value="Winged helix-like DNA-binding domain superfamily/Winged helix DNA-binding domain"/>
    <property type="match status" value="1"/>
</dbReference>
<organism evidence="5 6">
    <name type="scientific">Nonomuraea typhae</name>
    <dbReference type="NCBI Taxonomy" id="2603600"/>
    <lineage>
        <taxon>Bacteria</taxon>
        <taxon>Bacillati</taxon>
        <taxon>Actinomycetota</taxon>
        <taxon>Actinomycetes</taxon>
        <taxon>Streptosporangiales</taxon>
        <taxon>Streptosporangiaceae</taxon>
        <taxon>Nonomuraea</taxon>
    </lineage>
</organism>
<comment type="caution">
    <text evidence="5">The sequence shown here is derived from an EMBL/GenBank/DDBJ whole genome shotgun (WGS) entry which is preliminary data.</text>
</comment>
<dbReference type="SUPFAM" id="SSF52540">
    <property type="entry name" value="P-loop containing nucleoside triphosphate hydrolases"/>
    <property type="match status" value="1"/>
</dbReference>
<dbReference type="Pfam" id="PF03704">
    <property type="entry name" value="BTAD"/>
    <property type="match status" value="1"/>
</dbReference>
<dbReference type="InterPro" id="IPR027417">
    <property type="entry name" value="P-loop_NTPase"/>
</dbReference>
<evidence type="ECO:0000256" key="2">
    <source>
        <dbReference type="ARBA" id="ARBA00023125"/>
    </source>
</evidence>
<evidence type="ECO:0000259" key="4">
    <source>
        <dbReference type="PROSITE" id="PS51755"/>
    </source>
</evidence>
<keyword evidence="2 3" id="KW-0238">DNA-binding</keyword>
<gene>
    <name evidence="5" type="ORF">ACIBG2_42345</name>
</gene>
<dbReference type="InterPro" id="IPR011990">
    <property type="entry name" value="TPR-like_helical_dom_sf"/>
</dbReference>
<evidence type="ECO:0000313" key="5">
    <source>
        <dbReference type="EMBL" id="MFI6504087.1"/>
    </source>
</evidence>
<dbReference type="SUPFAM" id="SSF48452">
    <property type="entry name" value="TPR-like"/>
    <property type="match status" value="2"/>
</dbReference>
<dbReference type="Pfam" id="PF25872">
    <property type="entry name" value="HTH_77"/>
    <property type="match status" value="1"/>
</dbReference>
<comment type="similarity">
    <text evidence="1">Belongs to the AfsR/DnrI/RedD regulatory family.</text>
</comment>
<feature type="domain" description="OmpR/PhoB-type" evidence="4">
    <location>
        <begin position="1"/>
        <end position="97"/>
    </location>
</feature>
<dbReference type="InterPro" id="IPR001867">
    <property type="entry name" value="OmpR/PhoB-type_DNA-bd"/>
</dbReference>
<dbReference type="InterPro" id="IPR036388">
    <property type="entry name" value="WH-like_DNA-bd_sf"/>
</dbReference>
<dbReference type="CDD" id="cd15831">
    <property type="entry name" value="BTAD"/>
    <property type="match status" value="1"/>
</dbReference>
<dbReference type="SMART" id="SM01043">
    <property type="entry name" value="BTAD"/>
    <property type="match status" value="1"/>
</dbReference>
<dbReference type="EMBL" id="JBITGY010000013">
    <property type="protein sequence ID" value="MFI6504087.1"/>
    <property type="molecule type" value="Genomic_DNA"/>
</dbReference>
<dbReference type="RefSeq" id="WP_397089844.1">
    <property type="nucleotide sequence ID" value="NZ_JBITGY010000013.1"/>
</dbReference>
<dbReference type="InterPro" id="IPR058852">
    <property type="entry name" value="HTH_77"/>
</dbReference>
<evidence type="ECO:0000256" key="1">
    <source>
        <dbReference type="ARBA" id="ARBA00005820"/>
    </source>
</evidence>